<evidence type="ECO:0000256" key="8">
    <source>
        <dbReference type="ARBA" id="ARBA00023295"/>
    </source>
</evidence>
<evidence type="ECO:0000313" key="12">
    <source>
        <dbReference type="EMBL" id="KAG1533296.1"/>
    </source>
</evidence>
<keyword evidence="6" id="KW-1015">Disulfide bond</keyword>
<reference evidence="12" key="1">
    <citation type="journal article" date="2020" name="Microb. Genom.">
        <title>Genetic diversity of clinical and environmental Mucorales isolates obtained from an investigation of mucormycosis cases among solid organ transplant recipients.</title>
        <authorList>
            <person name="Nguyen M.H."/>
            <person name="Kaul D."/>
            <person name="Muto C."/>
            <person name="Cheng S.J."/>
            <person name="Richter R.A."/>
            <person name="Bruno V.M."/>
            <person name="Liu G."/>
            <person name="Beyhan S."/>
            <person name="Sundermann A.J."/>
            <person name="Mounaud S."/>
            <person name="Pasculle A.W."/>
            <person name="Nierman W.C."/>
            <person name="Driscoll E."/>
            <person name="Cumbie R."/>
            <person name="Clancy C.J."/>
            <person name="Dupont C.L."/>
        </authorList>
    </citation>
    <scope>NUCLEOTIDE SEQUENCE</scope>
    <source>
        <strain evidence="12">GL16</strain>
    </source>
</reference>
<comment type="caution">
    <text evidence="12">The sequence shown here is derived from an EMBL/GenBank/DDBJ whole genome shotgun (WGS) entry which is preliminary data.</text>
</comment>
<dbReference type="Gene3D" id="2.160.20.10">
    <property type="entry name" value="Single-stranded right-handed beta-helix, Pectin lyase-like"/>
    <property type="match status" value="1"/>
</dbReference>
<dbReference type="Proteomes" id="UP000717996">
    <property type="component" value="Unassembled WGS sequence"/>
</dbReference>
<protein>
    <submittedName>
        <fullName evidence="12">Uncharacterized protein</fullName>
    </submittedName>
</protein>
<evidence type="ECO:0000256" key="11">
    <source>
        <dbReference type="SAM" id="SignalP"/>
    </source>
</evidence>
<dbReference type="SUPFAM" id="SSF51126">
    <property type="entry name" value="Pectin lyase-like"/>
    <property type="match status" value="1"/>
</dbReference>
<proteinExistence type="inferred from homology"/>
<dbReference type="InterPro" id="IPR000743">
    <property type="entry name" value="Glyco_hydro_28"/>
</dbReference>
<accession>A0A9P6XV69</accession>
<evidence type="ECO:0000256" key="2">
    <source>
        <dbReference type="ARBA" id="ARBA00008834"/>
    </source>
</evidence>
<name>A0A9P6XV69_RHIOR</name>
<comment type="similarity">
    <text evidence="2 10">Belongs to the glycosyl hydrolase 28 family.</text>
</comment>
<evidence type="ECO:0000313" key="13">
    <source>
        <dbReference type="Proteomes" id="UP000717996"/>
    </source>
</evidence>
<evidence type="ECO:0000256" key="7">
    <source>
        <dbReference type="ARBA" id="ARBA00023180"/>
    </source>
</evidence>
<dbReference type="GO" id="GO:0005576">
    <property type="term" value="C:extracellular region"/>
    <property type="evidence" value="ECO:0007669"/>
    <property type="project" value="UniProtKB-SubCell"/>
</dbReference>
<keyword evidence="8 10" id="KW-0326">Glycosidase</keyword>
<sequence>MVQFLSLTSSVAALLLLSLGINDVAAGANCVVSRSGGDDANNIISAFNKCKNGGTVTFTKGVTYNLKSMIEITGLKNVNINFAGGINLPARASKFQGQNHYIQLKGDNVNMYGGGTINGNGQAWYDAADHTAPTVLRFGLTNSKVSGINIVNAPRAHMG</sequence>
<evidence type="ECO:0000256" key="6">
    <source>
        <dbReference type="ARBA" id="ARBA00023157"/>
    </source>
</evidence>
<keyword evidence="4 11" id="KW-0732">Signal</keyword>
<dbReference type="GO" id="GO:0046576">
    <property type="term" value="F:rhamnogalacturonan alpha-L-rhamnopyranosyl-(1-&gt;4)-alpha-D-galactopyranosyluronide lyase activity"/>
    <property type="evidence" value="ECO:0007669"/>
    <property type="project" value="UniProtKB-ARBA"/>
</dbReference>
<gene>
    <name evidence="12" type="ORF">G6F51_012691</name>
</gene>
<dbReference type="PANTHER" id="PTHR31736:SF19">
    <property type="entry name" value="PECTIN LYASE SUPERFAMILY PROTEIN-RELATED"/>
    <property type="match status" value="1"/>
</dbReference>
<dbReference type="InterPro" id="IPR011050">
    <property type="entry name" value="Pectin_lyase_fold/virulence"/>
</dbReference>
<dbReference type="Pfam" id="PF00295">
    <property type="entry name" value="Glyco_hydro_28"/>
    <property type="match status" value="1"/>
</dbReference>
<dbReference type="PANTHER" id="PTHR31736">
    <property type="match status" value="1"/>
</dbReference>
<keyword evidence="3" id="KW-0964">Secreted</keyword>
<dbReference type="GO" id="GO:0004650">
    <property type="term" value="F:polygalacturonase activity"/>
    <property type="evidence" value="ECO:0007669"/>
    <property type="project" value="InterPro"/>
</dbReference>
<keyword evidence="7" id="KW-0325">Glycoprotein</keyword>
<keyword evidence="5 10" id="KW-0378">Hydrolase</keyword>
<keyword evidence="9" id="KW-0961">Cell wall biogenesis/degradation</keyword>
<evidence type="ECO:0000256" key="4">
    <source>
        <dbReference type="ARBA" id="ARBA00022729"/>
    </source>
</evidence>
<evidence type="ECO:0000256" key="10">
    <source>
        <dbReference type="RuleBase" id="RU361169"/>
    </source>
</evidence>
<evidence type="ECO:0000256" key="9">
    <source>
        <dbReference type="ARBA" id="ARBA00023316"/>
    </source>
</evidence>
<evidence type="ECO:0000256" key="1">
    <source>
        <dbReference type="ARBA" id="ARBA00004613"/>
    </source>
</evidence>
<feature type="chain" id="PRO_5040257008" evidence="11">
    <location>
        <begin position="27"/>
        <end position="159"/>
    </location>
</feature>
<organism evidence="12 13">
    <name type="scientific">Rhizopus oryzae</name>
    <name type="common">Mucormycosis agent</name>
    <name type="synonym">Rhizopus arrhizus var. delemar</name>
    <dbReference type="NCBI Taxonomy" id="64495"/>
    <lineage>
        <taxon>Eukaryota</taxon>
        <taxon>Fungi</taxon>
        <taxon>Fungi incertae sedis</taxon>
        <taxon>Mucoromycota</taxon>
        <taxon>Mucoromycotina</taxon>
        <taxon>Mucoromycetes</taxon>
        <taxon>Mucorales</taxon>
        <taxon>Mucorineae</taxon>
        <taxon>Rhizopodaceae</taxon>
        <taxon>Rhizopus</taxon>
    </lineage>
</organism>
<dbReference type="AlphaFoldDB" id="A0A9P6XV69"/>
<dbReference type="InterPro" id="IPR012334">
    <property type="entry name" value="Pectin_lyas_fold"/>
</dbReference>
<dbReference type="EMBL" id="JAANIT010003956">
    <property type="protein sequence ID" value="KAG1533296.1"/>
    <property type="molecule type" value="Genomic_DNA"/>
</dbReference>
<feature type="signal peptide" evidence="11">
    <location>
        <begin position="1"/>
        <end position="26"/>
    </location>
</feature>
<evidence type="ECO:0000256" key="5">
    <source>
        <dbReference type="ARBA" id="ARBA00022801"/>
    </source>
</evidence>
<dbReference type="GO" id="GO:0071555">
    <property type="term" value="P:cell wall organization"/>
    <property type="evidence" value="ECO:0007669"/>
    <property type="project" value="UniProtKB-KW"/>
</dbReference>
<evidence type="ECO:0000256" key="3">
    <source>
        <dbReference type="ARBA" id="ARBA00022525"/>
    </source>
</evidence>
<comment type="subcellular location">
    <subcellularLocation>
        <location evidence="1">Secreted</location>
    </subcellularLocation>
</comment>
<dbReference type="GO" id="GO:0005975">
    <property type="term" value="P:carbohydrate metabolic process"/>
    <property type="evidence" value="ECO:0007669"/>
    <property type="project" value="InterPro"/>
</dbReference>